<dbReference type="Pfam" id="PF08797">
    <property type="entry name" value="HIRAN"/>
    <property type="match status" value="1"/>
</dbReference>
<evidence type="ECO:0000256" key="2">
    <source>
        <dbReference type="ARBA" id="ARBA00022801"/>
    </source>
</evidence>
<dbReference type="EnsemblMetazoa" id="XM_021053335.2">
    <property type="protein sequence ID" value="XP_020908994.1"/>
    <property type="gene ID" value="LOC110246950"/>
</dbReference>
<proteinExistence type="predicted"/>
<evidence type="ECO:0000313" key="4">
    <source>
        <dbReference type="EnsemblMetazoa" id="XP_020908994.1"/>
    </source>
</evidence>
<evidence type="ECO:0000313" key="5">
    <source>
        <dbReference type="Proteomes" id="UP000887567"/>
    </source>
</evidence>
<reference evidence="4" key="1">
    <citation type="submission" date="2022-11" db="UniProtKB">
        <authorList>
            <consortium name="EnsemblMetazoa"/>
        </authorList>
    </citation>
    <scope>IDENTIFICATION</scope>
</reference>
<evidence type="ECO:0000256" key="1">
    <source>
        <dbReference type="ARBA" id="ARBA00022723"/>
    </source>
</evidence>
<dbReference type="GO" id="GO:0008270">
    <property type="term" value="F:zinc ion binding"/>
    <property type="evidence" value="ECO:0007669"/>
    <property type="project" value="InterPro"/>
</dbReference>
<dbReference type="AlphaFoldDB" id="A0A913XRB9"/>
<dbReference type="GO" id="GO:0003676">
    <property type="term" value="F:nucleic acid binding"/>
    <property type="evidence" value="ECO:0007669"/>
    <property type="project" value="InterPro"/>
</dbReference>
<dbReference type="InterPro" id="IPR014905">
    <property type="entry name" value="HIRAN"/>
</dbReference>
<organism evidence="4 5">
    <name type="scientific">Exaiptasia diaphana</name>
    <name type="common">Tropical sea anemone</name>
    <name type="synonym">Aiptasia pulchella</name>
    <dbReference type="NCBI Taxonomy" id="2652724"/>
    <lineage>
        <taxon>Eukaryota</taxon>
        <taxon>Metazoa</taxon>
        <taxon>Cnidaria</taxon>
        <taxon>Anthozoa</taxon>
        <taxon>Hexacorallia</taxon>
        <taxon>Actiniaria</taxon>
        <taxon>Aiptasiidae</taxon>
        <taxon>Exaiptasia</taxon>
    </lineage>
</organism>
<sequence length="169" mass="19294">MLIRFYGLRLLIVSPFRYQLHNSTMAQEIINVNSFIRGYHEYQDEWEPTLGDVYKLMREPDNVKDSNAVAVVKEKSGEVAPPSTSTANSHPNNVTDKFEVIGHIPKLMAIWVSKFLKRPTNCGKVVIKGKRVNRGGGFGLEIPCEYNFEGDSFSTKWLKAKLIKEEFLQ</sequence>
<keyword evidence="5" id="KW-1185">Reference proteome</keyword>
<evidence type="ECO:0000259" key="3">
    <source>
        <dbReference type="Pfam" id="PF08797"/>
    </source>
</evidence>
<feature type="domain" description="HIRAN" evidence="3">
    <location>
        <begin position="49"/>
        <end position="118"/>
    </location>
</feature>
<name>A0A913XRB9_EXADI</name>
<dbReference type="GO" id="GO:0016818">
    <property type="term" value="F:hydrolase activity, acting on acid anhydrides, in phosphorus-containing anhydrides"/>
    <property type="evidence" value="ECO:0007669"/>
    <property type="project" value="InterPro"/>
</dbReference>
<dbReference type="KEGG" id="epa:110246950"/>
<keyword evidence="1" id="KW-0479">Metal-binding</keyword>
<dbReference type="OrthoDB" id="5945591at2759"/>
<protein>
    <recommendedName>
        <fullName evidence="3">HIRAN domain-containing protein</fullName>
    </recommendedName>
</protein>
<keyword evidence="2" id="KW-0378">Hydrolase</keyword>
<dbReference type="Proteomes" id="UP000887567">
    <property type="component" value="Unplaced"/>
</dbReference>
<dbReference type="RefSeq" id="XP_020908994.1">
    <property type="nucleotide sequence ID" value="XM_021053335.2"/>
</dbReference>
<dbReference type="Gene3D" id="3.30.70.2330">
    <property type="match status" value="1"/>
</dbReference>
<accession>A0A913XRB9</accession>
<dbReference type="GeneID" id="110246950"/>